<comment type="similarity">
    <text evidence="1">Belongs to the Gfa family.</text>
</comment>
<evidence type="ECO:0000256" key="2">
    <source>
        <dbReference type="ARBA" id="ARBA00022723"/>
    </source>
</evidence>
<dbReference type="PANTHER" id="PTHR33337:SF40">
    <property type="entry name" value="CENP-V_GFA DOMAIN-CONTAINING PROTEIN-RELATED"/>
    <property type="match status" value="1"/>
</dbReference>
<accession>A0A919CS13</accession>
<evidence type="ECO:0000259" key="5">
    <source>
        <dbReference type="PROSITE" id="PS51891"/>
    </source>
</evidence>
<keyword evidence="2" id="KW-0479">Metal-binding</keyword>
<proteinExistence type="inferred from homology"/>
<evidence type="ECO:0000313" key="7">
    <source>
        <dbReference type="Proteomes" id="UP000630353"/>
    </source>
</evidence>
<dbReference type="SUPFAM" id="SSF51316">
    <property type="entry name" value="Mss4-like"/>
    <property type="match status" value="1"/>
</dbReference>
<protein>
    <submittedName>
        <fullName evidence="6">Aldehyde-activating protein</fullName>
    </submittedName>
</protein>
<comment type="caution">
    <text evidence="6">The sequence shown here is derived from an EMBL/GenBank/DDBJ whole genome shotgun (WGS) entry which is preliminary data.</text>
</comment>
<keyword evidence="4" id="KW-0456">Lyase</keyword>
<dbReference type="GO" id="GO:0016846">
    <property type="term" value="F:carbon-sulfur lyase activity"/>
    <property type="evidence" value="ECO:0007669"/>
    <property type="project" value="InterPro"/>
</dbReference>
<dbReference type="RefSeq" id="WP_189994136.1">
    <property type="nucleotide sequence ID" value="NZ_BMZS01000012.1"/>
</dbReference>
<dbReference type="InterPro" id="IPR006913">
    <property type="entry name" value="CENP-V/GFA"/>
</dbReference>
<keyword evidence="7" id="KW-1185">Reference proteome</keyword>
<feature type="domain" description="CENP-V/GFA" evidence="5">
    <location>
        <begin position="4"/>
        <end position="99"/>
    </location>
</feature>
<dbReference type="EMBL" id="BMZS01000012">
    <property type="protein sequence ID" value="GHD60416.1"/>
    <property type="molecule type" value="Genomic_DNA"/>
</dbReference>
<keyword evidence="3" id="KW-0862">Zinc</keyword>
<dbReference type="InterPro" id="IPR011057">
    <property type="entry name" value="Mss4-like_sf"/>
</dbReference>
<dbReference type="Proteomes" id="UP000630353">
    <property type="component" value="Unassembled WGS sequence"/>
</dbReference>
<sequence>MGRFTGGCLCGKVRFVAVGRPYRVGLCHCLDCRKHHGALFHASAIFPSEAVTIEGETREYAGRSFCPECGSTVFGRSGDETEVNLGSMDAPDQLTPTYELWTVRRESWLPPFPLERRYERDRDATSRFEE</sequence>
<gene>
    <name evidence="6" type="ORF">GCM10017083_46240</name>
</gene>
<name>A0A919CS13_9PROT</name>
<dbReference type="GO" id="GO:0046872">
    <property type="term" value="F:metal ion binding"/>
    <property type="evidence" value="ECO:0007669"/>
    <property type="project" value="UniProtKB-KW"/>
</dbReference>
<dbReference type="PANTHER" id="PTHR33337">
    <property type="entry name" value="GFA DOMAIN-CONTAINING PROTEIN"/>
    <property type="match status" value="1"/>
</dbReference>
<evidence type="ECO:0000256" key="4">
    <source>
        <dbReference type="ARBA" id="ARBA00023239"/>
    </source>
</evidence>
<evidence type="ECO:0000256" key="3">
    <source>
        <dbReference type="ARBA" id="ARBA00022833"/>
    </source>
</evidence>
<reference evidence="6" key="2">
    <citation type="submission" date="2020-09" db="EMBL/GenBank/DDBJ databases">
        <authorList>
            <person name="Sun Q."/>
            <person name="Kim S."/>
        </authorList>
    </citation>
    <scope>NUCLEOTIDE SEQUENCE</scope>
    <source>
        <strain evidence="6">KCTC 42651</strain>
    </source>
</reference>
<dbReference type="Pfam" id="PF04828">
    <property type="entry name" value="GFA"/>
    <property type="match status" value="1"/>
</dbReference>
<reference evidence="6" key="1">
    <citation type="journal article" date="2014" name="Int. J. Syst. Evol. Microbiol.">
        <title>Complete genome sequence of Corynebacterium casei LMG S-19264T (=DSM 44701T), isolated from a smear-ripened cheese.</title>
        <authorList>
            <consortium name="US DOE Joint Genome Institute (JGI-PGF)"/>
            <person name="Walter F."/>
            <person name="Albersmeier A."/>
            <person name="Kalinowski J."/>
            <person name="Ruckert C."/>
        </authorList>
    </citation>
    <scope>NUCLEOTIDE SEQUENCE</scope>
    <source>
        <strain evidence="6">KCTC 42651</strain>
    </source>
</reference>
<dbReference type="AlphaFoldDB" id="A0A919CS13"/>
<evidence type="ECO:0000256" key="1">
    <source>
        <dbReference type="ARBA" id="ARBA00005495"/>
    </source>
</evidence>
<dbReference type="Gene3D" id="3.90.1590.10">
    <property type="entry name" value="glutathione-dependent formaldehyde- activating enzyme (gfa)"/>
    <property type="match status" value="1"/>
</dbReference>
<evidence type="ECO:0000313" key="6">
    <source>
        <dbReference type="EMBL" id="GHD60416.1"/>
    </source>
</evidence>
<organism evidence="6 7">
    <name type="scientific">Thalassobaculum fulvum</name>
    <dbReference type="NCBI Taxonomy" id="1633335"/>
    <lineage>
        <taxon>Bacteria</taxon>
        <taxon>Pseudomonadati</taxon>
        <taxon>Pseudomonadota</taxon>
        <taxon>Alphaproteobacteria</taxon>
        <taxon>Rhodospirillales</taxon>
        <taxon>Thalassobaculaceae</taxon>
        <taxon>Thalassobaculum</taxon>
    </lineage>
</organism>
<dbReference type="PROSITE" id="PS51891">
    <property type="entry name" value="CENP_V_GFA"/>
    <property type="match status" value="1"/>
</dbReference>